<dbReference type="PANTHER" id="PTHR10629:SF52">
    <property type="entry name" value="DNA (CYTOSINE-5)-METHYLTRANSFERASE 1"/>
    <property type="match status" value="1"/>
</dbReference>
<evidence type="ECO:0000256" key="5">
    <source>
        <dbReference type="PROSITE-ProRule" id="PRU01016"/>
    </source>
</evidence>
<evidence type="ECO:0000313" key="9">
    <source>
        <dbReference type="Proteomes" id="UP000683139"/>
    </source>
</evidence>
<dbReference type="EC" id="2.1.1.37" evidence="7"/>
<dbReference type="GO" id="GO:0003886">
    <property type="term" value="F:DNA (cytosine-5-)-methyltransferase activity"/>
    <property type="evidence" value="ECO:0007669"/>
    <property type="project" value="UniProtKB-EC"/>
</dbReference>
<dbReference type="PANTHER" id="PTHR10629">
    <property type="entry name" value="CYTOSINE-SPECIFIC METHYLTRANSFERASE"/>
    <property type="match status" value="1"/>
</dbReference>
<dbReference type="InterPro" id="IPR031303">
    <property type="entry name" value="C5_meth_CS"/>
</dbReference>
<keyword evidence="4" id="KW-0680">Restriction system</keyword>
<dbReference type="EMBL" id="BOSE01000009">
    <property type="protein sequence ID" value="GIP18657.1"/>
    <property type="molecule type" value="Genomic_DNA"/>
</dbReference>
<keyword evidence="3 5" id="KW-0949">S-adenosyl-L-methionine</keyword>
<comment type="similarity">
    <text evidence="5 6">Belongs to the class I-like SAM-binding methyltransferase superfamily. C5-methyltransferase family.</text>
</comment>
<keyword evidence="2 5" id="KW-0808">Transferase</keyword>
<evidence type="ECO:0000256" key="6">
    <source>
        <dbReference type="RuleBase" id="RU000416"/>
    </source>
</evidence>
<protein>
    <recommendedName>
        <fullName evidence="7">Cytosine-specific methyltransferase</fullName>
        <ecNumber evidence="7">2.1.1.37</ecNumber>
    </recommendedName>
</protein>
<evidence type="ECO:0000256" key="7">
    <source>
        <dbReference type="RuleBase" id="RU000417"/>
    </source>
</evidence>
<dbReference type="Proteomes" id="UP000683139">
    <property type="component" value="Unassembled WGS sequence"/>
</dbReference>
<comment type="caution">
    <text evidence="8">The sequence shown here is derived from an EMBL/GenBank/DDBJ whole genome shotgun (WGS) entry which is preliminary data.</text>
</comment>
<dbReference type="Gene3D" id="3.90.120.10">
    <property type="entry name" value="DNA Methylase, subunit A, domain 2"/>
    <property type="match status" value="1"/>
</dbReference>
<evidence type="ECO:0000256" key="2">
    <source>
        <dbReference type="ARBA" id="ARBA00022679"/>
    </source>
</evidence>
<dbReference type="GO" id="GO:0003677">
    <property type="term" value="F:DNA binding"/>
    <property type="evidence" value="ECO:0007669"/>
    <property type="project" value="TreeGrafter"/>
</dbReference>
<evidence type="ECO:0000256" key="1">
    <source>
        <dbReference type="ARBA" id="ARBA00022603"/>
    </source>
</evidence>
<dbReference type="SUPFAM" id="SSF53335">
    <property type="entry name" value="S-adenosyl-L-methionine-dependent methyltransferases"/>
    <property type="match status" value="1"/>
</dbReference>
<dbReference type="InterPro" id="IPR029063">
    <property type="entry name" value="SAM-dependent_MTases_sf"/>
</dbReference>
<dbReference type="AlphaFoldDB" id="A0A919YT11"/>
<dbReference type="GO" id="GO:0009307">
    <property type="term" value="P:DNA restriction-modification system"/>
    <property type="evidence" value="ECO:0007669"/>
    <property type="project" value="UniProtKB-KW"/>
</dbReference>
<keyword evidence="9" id="KW-1185">Reference proteome</keyword>
<evidence type="ECO:0000313" key="8">
    <source>
        <dbReference type="EMBL" id="GIP18657.1"/>
    </source>
</evidence>
<dbReference type="Pfam" id="PF00145">
    <property type="entry name" value="DNA_methylase"/>
    <property type="match status" value="1"/>
</dbReference>
<proteinExistence type="inferred from homology"/>
<evidence type="ECO:0000256" key="4">
    <source>
        <dbReference type="ARBA" id="ARBA00022747"/>
    </source>
</evidence>
<dbReference type="Gene3D" id="3.40.50.150">
    <property type="entry name" value="Vaccinia Virus protein VP39"/>
    <property type="match status" value="1"/>
</dbReference>
<name>A0A919YT11_9BACL</name>
<feature type="active site" evidence="5">
    <location>
        <position position="84"/>
    </location>
</feature>
<evidence type="ECO:0000256" key="3">
    <source>
        <dbReference type="ARBA" id="ARBA00022691"/>
    </source>
</evidence>
<dbReference type="InterPro" id="IPR050390">
    <property type="entry name" value="C5-Methyltransferase"/>
</dbReference>
<dbReference type="PRINTS" id="PR00105">
    <property type="entry name" value="C5METTRFRASE"/>
</dbReference>
<dbReference type="InterPro" id="IPR018117">
    <property type="entry name" value="C5_DNA_meth_AS"/>
</dbReference>
<comment type="catalytic activity">
    <reaction evidence="7">
        <text>a 2'-deoxycytidine in DNA + S-adenosyl-L-methionine = a 5-methyl-2'-deoxycytidine in DNA + S-adenosyl-L-homocysteine + H(+)</text>
        <dbReference type="Rhea" id="RHEA:13681"/>
        <dbReference type="Rhea" id="RHEA-COMP:11369"/>
        <dbReference type="Rhea" id="RHEA-COMP:11370"/>
        <dbReference type="ChEBI" id="CHEBI:15378"/>
        <dbReference type="ChEBI" id="CHEBI:57856"/>
        <dbReference type="ChEBI" id="CHEBI:59789"/>
        <dbReference type="ChEBI" id="CHEBI:85452"/>
        <dbReference type="ChEBI" id="CHEBI:85454"/>
        <dbReference type="EC" id="2.1.1.37"/>
    </reaction>
</comment>
<dbReference type="InterPro" id="IPR001525">
    <property type="entry name" value="C5_MeTfrase"/>
</dbReference>
<dbReference type="PROSITE" id="PS51679">
    <property type="entry name" value="SAM_MT_C5"/>
    <property type="match status" value="1"/>
</dbReference>
<dbReference type="PROSITE" id="PS00095">
    <property type="entry name" value="C5_MTASE_2"/>
    <property type="match status" value="1"/>
</dbReference>
<dbReference type="PROSITE" id="PS00094">
    <property type="entry name" value="C5_MTASE_1"/>
    <property type="match status" value="1"/>
</dbReference>
<keyword evidence="1 5" id="KW-0489">Methyltransferase</keyword>
<dbReference type="RefSeq" id="WP_213519303.1">
    <property type="nucleotide sequence ID" value="NZ_BOSE01000009.1"/>
</dbReference>
<reference evidence="8" key="1">
    <citation type="submission" date="2021-03" db="EMBL/GenBank/DDBJ databases">
        <title>Antimicrobial resistance genes in bacteria isolated from Japanese honey, and their potential for conferring macrolide and lincosamide resistance in the American foulbrood pathogen Paenibacillus larvae.</title>
        <authorList>
            <person name="Okamoto M."/>
            <person name="Kumagai M."/>
            <person name="Kanamori H."/>
            <person name="Takamatsu D."/>
        </authorList>
    </citation>
    <scope>NUCLEOTIDE SEQUENCE</scope>
    <source>
        <strain evidence="8">J40TS1</strain>
    </source>
</reference>
<organism evidence="8 9">
    <name type="scientific">Paenibacillus montaniterrae</name>
    <dbReference type="NCBI Taxonomy" id="429341"/>
    <lineage>
        <taxon>Bacteria</taxon>
        <taxon>Bacillati</taxon>
        <taxon>Bacillota</taxon>
        <taxon>Bacilli</taxon>
        <taxon>Bacillales</taxon>
        <taxon>Paenibacillaceae</taxon>
        <taxon>Paenibacillus</taxon>
    </lineage>
</organism>
<accession>A0A919YT11</accession>
<dbReference type="GO" id="GO:0032259">
    <property type="term" value="P:methylation"/>
    <property type="evidence" value="ECO:0007669"/>
    <property type="project" value="UniProtKB-KW"/>
</dbReference>
<dbReference type="NCBIfam" id="TIGR00675">
    <property type="entry name" value="dcm"/>
    <property type="match status" value="1"/>
</dbReference>
<dbReference type="GO" id="GO:0044027">
    <property type="term" value="P:negative regulation of gene expression via chromosomal CpG island methylation"/>
    <property type="evidence" value="ECO:0007669"/>
    <property type="project" value="TreeGrafter"/>
</dbReference>
<sequence length="466" mass="53311">MAYTVLDLFAGGGGFSTGFQLARRGELHFEVLRAVEMDADACNTLRKHLGEERVIEGDITKDEIKNRIITECRDVDVIIGGPPCQTYSLAGPSRSGKPEMRKALKSDPRNTLFRHFFDLVGRIRPRIVVFENVEGIISKQLDTELSHKQQIAIEVICDELESLGYSTQIEGDFVRRYQVLNAVNFGVPQHRKRVIIIANKQNRANPVPVLSKNRSPKTLKHAIGNLPIVLPEISVSKMNSLIKMKIITQYFDRSLNAFAGSLRTLRESYRDRPEVNSEEFYNILQYFDTCLPGLIRRKYKKMLYLEEFLRGYNNLVEKYVNSHLLDNAAHTPRAHNIRDVVIFSLMQQGSSSAQFMNPSSALFDHFLNELYPYDRTKHVDTYVRHSWNKPSNTILSHMEKDGLKFIHPDQPRTFTPYEAALIQTFPSDYQFFGGRNAQYRQIGNAVPPLLAKSIGEAILEHFGKMN</sequence>
<gene>
    <name evidence="8" type="ORF">J40TS1_42990</name>
</gene>